<protein>
    <submittedName>
        <fullName evidence="1">Uncharacterized protein</fullName>
    </submittedName>
</protein>
<evidence type="ECO:0000313" key="1">
    <source>
        <dbReference type="EMBL" id="QYA18862.1"/>
    </source>
</evidence>
<sequence>MSDAKCDHSNVQKRRYYSDLNRLYFGDPELTLTLSALLSKQFDTSWLAVNKMKDNFGNISFSTIPYLPISKTINDEMVLAFKPEPEVSVLQTGIAIQLFMNVLLTDNICTPLNTVVLASNEDKRVTWSRPVETSEPLTKFAVDNPSKLVQLENHLKDVIQKLKEQRVRFPLLTLDMLEVVGGTVRIWDCRTLSSQNPSMSWKFMADLMKTDSRWESTSVDTDAQFVMAQWKMFCLAMKQ</sequence>
<dbReference type="EMBL" id="MZ420154">
    <property type="protein sequence ID" value="QYA18862.1"/>
    <property type="molecule type" value="Genomic_DNA"/>
</dbReference>
<accession>A0A8F8PNI7</accession>
<name>A0A8F8PNI7_9VIRU</name>
<reference evidence="1" key="1">
    <citation type="submission" date="2021-06" db="EMBL/GenBank/DDBJ databases">
        <authorList>
            <person name="Rolland C."/>
        </authorList>
    </citation>
    <scope>NUCLEOTIDE SEQUENCE</scope>
    <source>
        <strain evidence="1">347.936635</strain>
    </source>
</reference>
<proteinExistence type="predicted"/>
<organism evidence="1">
    <name type="scientific">Clandestinovirus</name>
    <dbReference type="NCBI Taxonomy" id="2831644"/>
    <lineage>
        <taxon>Viruses</taxon>
    </lineage>
</organism>
<gene>
    <name evidence="1" type="ORF">KOM_12_594</name>
</gene>